<evidence type="ECO:0000313" key="2">
    <source>
        <dbReference type="Proteomes" id="UP000814140"/>
    </source>
</evidence>
<evidence type="ECO:0000313" key="1">
    <source>
        <dbReference type="EMBL" id="KAI0061872.1"/>
    </source>
</evidence>
<gene>
    <name evidence="1" type="ORF">BV25DRAFT_1826161</name>
</gene>
<organism evidence="1 2">
    <name type="scientific">Artomyces pyxidatus</name>
    <dbReference type="NCBI Taxonomy" id="48021"/>
    <lineage>
        <taxon>Eukaryota</taxon>
        <taxon>Fungi</taxon>
        <taxon>Dikarya</taxon>
        <taxon>Basidiomycota</taxon>
        <taxon>Agaricomycotina</taxon>
        <taxon>Agaricomycetes</taxon>
        <taxon>Russulales</taxon>
        <taxon>Auriscalpiaceae</taxon>
        <taxon>Artomyces</taxon>
    </lineage>
</organism>
<sequence length="451" mass="50874">MSTGSPTAFLSWAILASLFLAFFVYHLWSYDKFQCLLWNAGRQPGAFKRVMTYSYFLSVPLLVVFGVGITILKFQEGFISMRDAEIIIPKPVDLWQKGHRHVLLGLYFVFSVAWASEQVTHFEELTFWLFLLDQGPEKREWFSSWEYRLWYCSCVCTILGMPLTTLVARHNMDTIDAWIFLVGSLSSTVTNVLFLYVLFRFPAFLRHVKAEGADPEVVVRLSTFYELNLVRMIFRFAASLPLLILAADGIRGNHPIDRSQFWSDFLLMISAIGQFISSSITLMIFFPRSVTKEAGYRHKAASTMTDSGPLHAHPTSPKSPGRPPSTHSPAFYIPSHPPTPARPMSAGSSEMEYSPSEEPVPGYHHIPVELERARKQDDAYSPAQALVREHRMTRREMATHGSTSRPVSISVAPRSHMRLASASTLHPYVTSYTSPIDLIEMPPDGTSPPSA</sequence>
<proteinExistence type="predicted"/>
<comment type="caution">
    <text evidence="1">The sequence shown here is derived from an EMBL/GenBank/DDBJ whole genome shotgun (WGS) entry which is preliminary data.</text>
</comment>
<keyword evidence="2" id="KW-1185">Reference proteome</keyword>
<dbReference type="EMBL" id="MU277210">
    <property type="protein sequence ID" value="KAI0061872.1"/>
    <property type="molecule type" value="Genomic_DNA"/>
</dbReference>
<protein>
    <submittedName>
        <fullName evidence="1">Uncharacterized protein</fullName>
    </submittedName>
</protein>
<dbReference type="Proteomes" id="UP000814140">
    <property type="component" value="Unassembled WGS sequence"/>
</dbReference>
<reference evidence="1" key="2">
    <citation type="journal article" date="2022" name="New Phytol.">
        <title>Evolutionary transition to the ectomycorrhizal habit in the genomes of a hyperdiverse lineage of mushroom-forming fungi.</title>
        <authorList>
            <person name="Looney B."/>
            <person name="Miyauchi S."/>
            <person name="Morin E."/>
            <person name="Drula E."/>
            <person name="Courty P.E."/>
            <person name="Kohler A."/>
            <person name="Kuo A."/>
            <person name="LaButti K."/>
            <person name="Pangilinan J."/>
            <person name="Lipzen A."/>
            <person name="Riley R."/>
            <person name="Andreopoulos W."/>
            <person name="He G."/>
            <person name="Johnson J."/>
            <person name="Nolan M."/>
            <person name="Tritt A."/>
            <person name="Barry K.W."/>
            <person name="Grigoriev I.V."/>
            <person name="Nagy L.G."/>
            <person name="Hibbett D."/>
            <person name="Henrissat B."/>
            <person name="Matheny P.B."/>
            <person name="Labbe J."/>
            <person name="Martin F.M."/>
        </authorList>
    </citation>
    <scope>NUCLEOTIDE SEQUENCE</scope>
    <source>
        <strain evidence="1">HHB10654</strain>
    </source>
</reference>
<name>A0ACB8T0H9_9AGAM</name>
<accession>A0ACB8T0H9</accession>
<reference evidence="1" key="1">
    <citation type="submission" date="2021-03" db="EMBL/GenBank/DDBJ databases">
        <authorList>
            <consortium name="DOE Joint Genome Institute"/>
            <person name="Ahrendt S."/>
            <person name="Looney B.P."/>
            <person name="Miyauchi S."/>
            <person name="Morin E."/>
            <person name="Drula E."/>
            <person name="Courty P.E."/>
            <person name="Chicoki N."/>
            <person name="Fauchery L."/>
            <person name="Kohler A."/>
            <person name="Kuo A."/>
            <person name="Labutti K."/>
            <person name="Pangilinan J."/>
            <person name="Lipzen A."/>
            <person name="Riley R."/>
            <person name="Andreopoulos W."/>
            <person name="He G."/>
            <person name="Johnson J."/>
            <person name="Barry K.W."/>
            <person name="Grigoriev I.V."/>
            <person name="Nagy L."/>
            <person name="Hibbett D."/>
            <person name="Henrissat B."/>
            <person name="Matheny P.B."/>
            <person name="Labbe J."/>
            <person name="Martin F."/>
        </authorList>
    </citation>
    <scope>NUCLEOTIDE SEQUENCE</scope>
    <source>
        <strain evidence="1">HHB10654</strain>
    </source>
</reference>